<evidence type="ECO:0000259" key="9">
    <source>
        <dbReference type="PROSITE" id="PS51410"/>
    </source>
</evidence>
<evidence type="ECO:0000256" key="3">
    <source>
        <dbReference type="ARBA" id="ARBA00011995"/>
    </source>
</evidence>
<gene>
    <name evidence="10" type="ORF">EB796_007532</name>
</gene>
<feature type="chain" id="PRO_5029495830" description="phenylalanine 4-monooxygenase" evidence="8">
    <location>
        <begin position="19"/>
        <end position="136"/>
    </location>
</feature>
<comment type="similarity">
    <text evidence="2">Belongs to the biopterin-dependent aromatic amino acid hydroxylase family.</text>
</comment>
<dbReference type="EC" id="1.14.16.1" evidence="3"/>
<reference evidence="10" key="1">
    <citation type="submission" date="2020-06" db="EMBL/GenBank/DDBJ databases">
        <title>Draft genome of Bugula neritina, a colonial animal packing powerful symbionts and potential medicines.</title>
        <authorList>
            <person name="Rayko M."/>
        </authorList>
    </citation>
    <scope>NUCLEOTIDE SEQUENCE [LARGE SCALE GENOMIC DNA]</scope>
    <source>
        <strain evidence="10">Kwan_BN1</strain>
    </source>
</reference>
<evidence type="ECO:0000256" key="4">
    <source>
        <dbReference type="ARBA" id="ARBA00022723"/>
    </source>
</evidence>
<feature type="domain" description="Biopterin-dependent aromatic amino acid hydroxylase family profile" evidence="9">
    <location>
        <begin position="1"/>
        <end position="135"/>
    </location>
</feature>
<dbReference type="InterPro" id="IPR036329">
    <property type="entry name" value="Aro-AA_hydroxylase_C_sf"/>
</dbReference>
<dbReference type="PANTHER" id="PTHR11473:SF24">
    <property type="entry name" value="PHENYLALANINE-4-HYDROXYLASE"/>
    <property type="match status" value="1"/>
</dbReference>
<keyword evidence="5" id="KW-0560">Oxidoreductase</keyword>
<organism evidence="10 11">
    <name type="scientific">Bugula neritina</name>
    <name type="common">Brown bryozoan</name>
    <name type="synonym">Sertularia neritina</name>
    <dbReference type="NCBI Taxonomy" id="10212"/>
    <lineage>
        <taxon>Eukaryota</taxon>
        <taxon>Metazoa</taxon>
        <taxon>Spiralia</taxon>
        <taxon>Lophotrochozoa</taxon>
        <taxon>Bryozoa</taxon>
        <taxon>Gymnolaemata</taxon>
        <taxon>Cheilostomatida</taxon>
        <taxon>Flustrina</taxon>
        <taxon>Buguloidea</taxon>
        <taxon>Bugulidae</taxon>
        <taxon>Bugula</taxon>
    </lineage>
</organism>
<dbReference type="Proteomes" id="UP000593567">
    <property type="component" value="Unassembled WGS sequence"/>
</dbReference>
<keyword evidence="4" id="KW-0479">Metal-binding</keyword>
<proteinExistence type="inferred from homology"/>
<evidence type="ECO:0000256" key="5">
    <source>
        <dbReference type="ARBA" id="ARBA00023002"/>
    </source>
</evidence>
<dbReference type="PANTHER" id="PTHR11473">
    <property type="entry name" value="AROMATIC AMINO ACID HYDROXYLASE"/>
    <property type="match status" value="1"/>
</dbReference>
<dbReference type="GO" id="GO:0004505">
    <property type="term" value="F:phenylalanine 4-monooxygenase activity"/>
    <property type="evidence" value="ECO:0007669"/>
    <property type="project" value="UniProtKB-EC"/>
</dbReference>
<evidence type="ECO:0000256" key="2">
    <source>
        <dbReference type="ARBA" id="ARBA00009712"/>
    </source>
</evidence>
<dbReference type="InterPro" id="IPR036951">
    <property type="entry name" value="ArAA_hydroxylase_sf"/>
</dbReference>
<dbReference type="InterPro" id="IPR019774">
    <property type="entry name" value="Aromatic-AA_hydroxylase_C"/>
</dbReference>
<protein>
    <recommendedName>
        <fullName evidence="3">phenylalanine 4-monooxygenase</fullName>
        <ecNumber evidence="3">1.14.16.1</ecNumber>
    </recommendedName>
</protein>
<dbReference type="OrthoDB" id="6285300at2759"/>
<evidence type="ECO:0000313" key="11">
    <source>
        <dbReference type="Proteomes" id="UP000593567"/>
    </source>
</evidence>
<evidence type="ECO:0000256" key="8">
    <source>
        <dbReference type="SAM" id="SignalP"/>
    </source>
</evidence>
<dbReference type="Pfam" id="PF00351">
    <property type="entry name" value="Biopterin_H"/>
    <property type="match status" value="1"/>
</dbReference>
<evidence type="ECO:0000313" key="10">
    <source>
        <dbReference type="EMBL" id="KAF6034162.1"/>
    </source>
</evidence>
<dbReference type="PROSITE" id="PS51410">
    <property type="entry name" value="BH4_AAA_HYDROXYL_2"/>
    <property type="match status" value="1"/>
</dbReference>
<dbReference type="AlphaFoldDB" id="A0A7J7K6C5"/>
<comment type="cofactor">
    <cofactor evidence="1">
        <name>Fe(2+)</name>
        <dbReference type="ChEBI" id="CHEBI:29033"/>
    </cofactor>
</comment>
<keyword evidence="7" id="KW-0503">Monooxygenase</keyword>
<accession>A0A7J7K6C5</accession>
<sequence>MIIFVALLVYCGVWSVQAEWAAESIWCWPDFPLSESSSIAFLTSLWSKSFLPENVCIQEYPITEYQPIYFAAKSFDDAKSKLRVWAASIPRPFDVRYNAYTQTVEVLEHKSQVMNLVKDIKSDMDLLHSSLAKLSS</sequence>
<name>A0A7J7K6C5_BUGNE</name>
<dbReference type="GO" id="GO:0005506">
    <property type="term" value="F:iron ion binding"/>
    <property type="evidence" value="ECO:0007669"/>
    <property type="project" value="InterPro"/>
</dbReference>
<dbReference type="Gene3D" id="1.10.800.10">
    <property type="entry name" value="Aromatic amino acid hydroxylase"/>
    <property type="match status" value="1"/>
</dbReference>
<comment type="caution">
    <text evidence="10">The sequence shown here is derived from an EMBL/GenBank/DDBJ whole genome shotgun (WGS) entry which is preliminary data.</text>
</comment>
<evidence type="ECO:0000256" key="6">
    <source>
        <dbReference type="ARBA" id="ARBA00023004"/>
    </source>
</evidence>
<feature type="signal peptide" evidence="8">
    <location>
        <begin position="1"/>
        <end position="18"/>
    </location>
</feature>
<evidence type="ECO:0000256" key="7">
    <source>
        <dbReference type="ARBA" id="ARBA00023033"/>
    </source>
</evidence>
<dbReference type="SUPFAM" id="SSF56534">
    <property type="entry name" value="Aromatic aminoacid monoxygenases, catalytic and oligomerization domains"/>
    <property type="match status" value="1"/>
</dbReference>
<keyword evidence="8" id="KW-0732">Signal</keyword>
<dbReference type="InterPro" id="IPR001273">
    <property type="entry name" value="ArAA_hydroxylase"/>
</dbReference>
<keyword evidence="6" id="KW-0408">Iron</keyword>
<dbReference type="EMBL" id="VXIV02001141">
    <property type="protein sequence ID" value="KAF6034162.1"/>
    <property type="molecule type" value="Genomic_DNA"/>
</dbReference>
<evidence type="ECO:0000256" key="1">
    <source>
        <dbReference type="ARBA" id="ARBA00001954"/>
    </source>
</evidence>
<keyword evidence="11" id="KW-1185">Reference proteome</keyword>
<dbReference type="PRINTS" id="PR00372">
    <property type="entry name" value="FYWHYDRXLASE"/>
</dbReference>